<dbReference type="WBParaSite" id="MCU_008171-RA">
    <property type="protein sequence ID" value="MCU_008171-RA"/>
    <property type="gene ID" value="MCU_008171"/>
</dbReference>
<sequence length="265" mass="31239">MKSRHENCCCHRKLCAQSSADRCAEYVQKSNERRQHRRHKSASSDSRGHVKPREHCRHQHQHDQAKVRRSHSVGCVEKQPNHDHHRHQHSHHHHHHHHHTPEHQHRSHQRNHDDHRSKDRHHRPPKADRKRKSGGKEEKKHKEKTPARQKSTGCSAHVCANCNHLCDGGLGGGSTQLQQQNQPPPPQQQGQPQQQQQPPPEEIENMRKGVVKGIKELSRSLRRQNLFKLAQDGQRESQKVRHGHWSASIRRHRSKSRRKDWKQKY</sequence>
<feature type="compositionally biased region" description="Basic residues" evidence="1">
    <location>
        <begin position="118"/>
        <end position="133"/>
    </location>
</feature>
<feature type="region of interest" description="Disordered" evidence="1">
    <location>
        <begin position="228"/>
        <end position="265"/>
    </location>
</feature>
<organism evidence="2">
    <name type="scientific">Mesocestoides corti</name>
    <name type="common">Flatworm</name>
    <dbReference type="NCBI Taxonomy" id="53468"/>
    <lineage>
        <taxon>Eukaryota</taxon>
        <taxon>Metazoa</taxon>
        <taxon>Spiralia</taxon>
        <taxon>Lophotrochozoa</taxon>
        <taxon>Platyhelminthes</taxon>
        <taxon>Cestoda</taxon>
        <taxon>Eucestoda</taxon>
        <taxon>Cyclophyllidea</taxon>
        <taxon>Mesocestoididae</taxon>
        <taxon>Mesocestoides</taxon>
    </lineage>
</organism>
<accession>A0A5K3FL25</accession>
<feature type="compositionally biased region" description="Basic and acidic residues" evidence="1">
    <location>
        <begin position="134"/>
        <end position="146"/>
    </location>
</feature>
<feature type="compositionally biased region" description="Basic residues" evidence="1">
    <location>
        <begin position="240"/>
        <end position="265"/>
    </location>
</feature>
<feature type="region of interest" description="Disordered" evidence="1">
    <location>
        <begin position="19"/>
        <end position="153"/>
    </location>
</feature>
<name>A0A5K3FL25_MESCO</name>
<proteinExistence type="predicted"/>
<evidence type="ECO:0000313" key="2">
    <source>
        <dbReference type="WBParaSite" id="MCU_008171-RA"/>
    </source>
</evidence>
<feature type="compositionally biased region" description="Basic residues" evidence="1">
    <location>
        <begin position="83"/>
        <end position="109"/>
    </location>
</feature>
<feature type="region of interest" description="Disordered" evidence="1">
    <location>
        <begin position="173"/>
        <end position="201"/>
    </location>
</feature>
<reference evidence="2" key="1">
    <citation type="submission" date="2019-11" db="UniProtKB">
        <authorList>
            <consortium name="WormBaseParasite"/>
        </authorList>
    </citation>
    <scope>IDENTIFICATION</scope>
</reference>
<evidence type="ECO:0000256" key="1">
    <source>
        <dbReference type="SAM" id="MobiDB-lite"/>
    </source>
</evidence>
<dbReference type="AlphaFoldDB" id="A0A5K3FL25"/>
<protein>
    <submittedName>
        <fullName evidence="2">Filaggrin-2-like</fullName>
    </submittedName>
</protein>